<accession>E4RPB5</accession>
<evidence type="ECO:0000256" key="2">
    <source>
        <dbReference type="SAM" id="SignalP"/>
    </source>
</evidence>
<evidence type="ECO:0000256" key="1">
    <source>
        <dbReference type="SAM" id="MobiDB-lite"/>
    </source>
</evidence>
<feature type="chain" id="PRO_5005673908" evidence="2">
    <location>
        <begin position="25"/>
        <end position="92"/>
    </location>
</feature>
<dbReference type="KEGG" id="has:Halsa_0325"/>
<dbReference type="RefSeq" id="WP_013404906.1">
    <property type="nucleotide sequence ID" value="NC_014654.1"/>
</dbReference>
<sequence>MKKMVLVMLIVLALIATSTSLIFAADQGRNMQQRMNIQTETAQYRENGEECTDEELQIREQRQETRMLKQEAGENGRFNQRGEQTNRQRFGK</sequence>
<name>E4RPB5_HALHG</name>
<evidence type="ECO:0000313" key="3">
    <source>
        <dbReference type="EMBL" id="ADQ13800.1"/>
    </source>
</evidence>
<feature type="region of interest" description="Disordered" evidence="1">
    <location>
        <begin position="62"/>
        <end position="92"/>
    </location>
</feature>
<feature type="compositionally biased region" description="Basic and acidic residues" evidence="1">
    <location>
        <begin position="62"/>
        <end position="74"/>
    </location>
</feature>
<feature type="signal peptide" evidence="2">
    <location>
        <begin position="1"/>
        <end position="24"/>
    </location>
</feature>
<dbReference type="HOGENOM" id="CLU_2409184_0_0_9"/>
<protein>
    <submittedName>
        <fullName evidence="3">Uncharacterized protein</fullName>
    </submittedName>
</protein>
<keyword evidence="2" id="KW-0732">Signal</keyword>
<keyword evidence="4" id="KW-1185">Reference proteome</keyword>
<gene>
    <name evidence="3" type="ordered locus">Halsa_0325</name>
</gene>
<proteinExistence type="predicted"/>
<dbReference type="EMBL" id="CP002304">
    <property type="protein sequence ID" value="ADQ13800.1"/>
    <property type="molecule type" value="Genomic_DNA"/>
</dbReference>
<evidence type="ECO:0000313" key="4">
    <source>
        <dbReference type="Proteomes" id="UP000007434"/>
    </source>
</evidence>
<reference evidence="3 4" key="1">
    <citation type="submission" date="2010-11" db="EMBL/GenBank/DDBJ databases">
        <title>Complete sequence of Halanaerobium sp. sapolanicus.</title>
        <authorList>
            <consortium name="US DOE Joint Genome Institute"/>
            <person name="Lucas S."/>
            <person name="Copeland A."/>
            <person name="Lapidus A."/>
            <person name="Cheng J.-F."/>
            <person name="Bruce D."/>
            <person name="Goodwin L."/>
            <person name="Pitluck S."/>
            <person name="Davenport K."/>
            <person name="Detter J.C."/>
            <person name="Han C."/>
            <person name="Tapia R."/>
            <person name="Land M."/>
            <person name="Hauser L."/>
            <person name="Jeffries C."/>
            <person name="Kyrpides N."/>
            <person name="Ivanova N."/>
            <person name="Mikhailova N."/>
            <person name="Begemann M.B."/>
            <person name="Mormile M.R."/>
            <person name="Wall J.D."/>
            <person name="Elias D.A."/>
            <person name="Woyke T."/>
        </authorList>
    </citation>
    <scope>NUCLEOTIDE SEQUENCE [LARGE SCALE GENOMIC DNA]</scope>
    <source>
        <strain evidence="4">sapolanicus</strain>
    </source>
</reference>
<reference evidence="3 4" key="2">
    <citation type="journal article" date="2011" name="J. Bacteriol.">
        <title>Complete Genome Sequence of the Haloalkaliphilic, Hydrogen Producing Halanaerobium hydrogenoformans.</title>
        <authorList>
            <person name="Brown S.D."/>
            <person name="Begemann M.B."/>
            <person name="Mormile M.R."/>
            <person name="Wall J.D."/>
            <person name="Han C.S."/>
            <person name="Goodwin L.A."/>
            <person name="Pitluck S."/>
            <person name="Land M.L."/>
            <person name="Hauser L.J."/>
            <person name="Elias D.A."/>
        </authorList>
    </citation>
    <scope>NUCLEOTIDE SEQUENCE [LARGE SCALE GENOMIC DNA]</scope>
    <source>
        <strain evidence="4">sapolanicus</strain>
    </source>
</reference>
<feature type="compositionally biased region" description="Polar residues" evidence="1">
    <location>
        <begin position="77"/>
        <end position="92"/>
    </location>
</feature>
<dbReference type="AlphaFoldDB" id="E4RPB5"/>
<dbReference type="Proteomes" id="UP000007434">
    <property type="component" value="Chromosome"/>
</dbReference>
<organism evidence="3 4">
    <name type="scientific">Halanaerobium hydrogeniformans</name>
    <name type="common">Halanaerobium sp. (strain sapolanicus)</name>
    <dbReference type="NCBI Taxonomy" id="656519"/>
    <lineage>
        <taxon>Bacteria</taxon>
        <taxon>Bacillati</taxon>
        <taxon>Bacillota</taxon>
        <taxon>Clostridia</taxon>
        <taxon>Halanaerobiales</taxon>
        <taxon>Halanaerobiaceae</taxon>
        <taxon>Halanaerobium</taxon>
    </lineage>
</organism>